<sequence length="197" mass="22175">MCPRQFGGLLESLRPDYTCQILIIDQTNPLSRFMTIRSSSVPSGKVNKFEVSSSKLTRLFSHEIQPIKKKPINDHFSEKFFIGPQEFSDLRPCELLSSQQDCMMICVCSSAGEEKCLLFFESGSSSTPPSSSFILTFIFVLTSLNFSFCSSREMSTFRSLMSLGETYSSGEASSLIIRYRFLCRTGVASFFHVTVYS</sequence>
<gene>
    <name evidence="1" type="ORF">RhiirA5_481985</name>
</gene>
<reference evidence="1 2" key="1">
    <citation type="submission" date="2016-04" db="EMBL/GenBank/DDBJ databases">
        <title>Genome analyses suggest a sexual origin of heterokaryosis in a supposedly ancient asexual fungus.</title>
        <authorList>
            <person name="Ropars J."/>
            <person name="Sedzielewska K."/>
            <person name="Noel J."/>
            <person name="Charron P."/>
            <person name="Farinelli L."/>
            <person name="Marton T."/>
            <person name="Kruger M."/>
            <person name="Pelin A."/>
            <person name="Brachmann A."/>
            <person name="Corradi N."/>
        </authorList>
    </citation>
    <scope>NUCLEOTIDE SEQUENCE [LARGE SCALE GENOMIC DNA]</scope>
    <source>
        <strain evidence="1 2">A5</strain>
    </source>
</reference>
<name>A0A2N0PIU7_9GLOM</name>
<accession>A0A2N0PIU7</accession>
<evidence type="ECO:0000313" key="1">
    <source>
        <dbReference type="EMBL" id="PKC06752.1"/>
    </source>
</evidence>
<organism evidence="1 2">
    <name type="scientific">Rhizophagus irregularis</name>
    <dbReference type="NCBI Taxonomy" id="588596"/>
    <lineage>
        <taxon>Eukaryota</taxon>
        <taxon>Fungi</taxon>
        <taxon>Fungi incertae sedis</taxon>
        <taxon>Mucoromycota</taxon>
        <taxon>Glomeromycotina</taxon>
        <taxon>Glomeromycetes</taxon>
        <taxon>Glomerales</taxon>
        <taxon>Glomeraceae</taxon>
        <taxon>Rhizophagus</taxon>
    </lineage>
</organism>
<evidence type="ECO:0000313" key="2">
    <source>
        <dbReference type="Proteomes" id="UP000232722"/>
    </source>
</evidence>
<reference evidence="1 2" key="2">
    <citation type="submission" date="2017-09" db="EMBL/GenBank/DDBJ databases">
        <title>Extensive intraspecific genome diversity in a model arbuscular mycorrhizal fungus.</title>
        <authorList>
            <person name="Chen E.C."/>
            <person name="Morin E."/>
            <person name="Beaudet D."/>
            <person name="Noel J."/>
            <person name="Ndikumana S."/>
            <person name="Charron P."/>
            <person name="St-Onge C."/>
            <person name="Giorgi J."/>
            <person name="Grigoriev I.V."/>
            <person name="Roux C."/>
            <person name="Martin F.M."/>
            <person name="Corradi N."/>
        </authorList>
    </citation>
    <scope>NUCLEOTIDE SEQUENCE [LARGE SCALE GENOMIC DNA]</scope>
    <source>
        <strain evidence="1 2">A5</strain>
    </source>
</reference>
<comment type="caution">
    <text evidence="1">The sequence shown here is derived from an EMBL/GenBank/DDBJ whole genome shotgun (WGS) entry which is preliminary data.</text>
</comment>
<proteinExistence type="predicted"/>
<dbReference type="Proteomes" id="UP000232722">
    <property type="component" value="Unassembled WGS sequence"/>
</dbReference>
<dbReference type="EMBL" id="LLXJ01000719">
    <property type="protein sequence ID" value="PKC06752.1"/>
    <property type="molecule type" value="Genomic_DNA"/>
</dbReference>
<dbReference type="AlphaFoldDB" id="A0A2N0PIU7"/>
<protein>
    <submittedName>
        <fullName evidence="1">Uncharacterized protein</fullName>
    </submittedName>
</protein>